<organism evidence="2 3">
    <name type="scientific">Actinocrispum wychmicini</name>
    <dbReference type="NCBI Taxonomy" id="1213861"/>
    <lineage>
        <taxon>Bacteria</taxon>
        <taxon>Bacillati</taxon>
        <taxon>Actinomycetota</taxon>
        <taxon>Actinomycetes</taxon>
        <taxon>Pseudonocardiales</taxon>
        <taxon>Pseudonocardiaceae</taxon>
        <taxon>Actinocrispum</taxon>
    </lineage>
</organism>
<dbReference type="EMBL" id="SLWS01000026">
    <property type="protein sequence ID" value="TCO43795.1"/>
    <property type="molecule type" value="Genomic_DNA"/>
</dbReference>
<feature type="region of interest" description="Disordered" evidence="1">
    <location>
        <begin position="1"/>
        <end position="21"/>
    </location>
</feature>
<accession>A0A4R2IM69</accession>
<protein>
    <submittedName>
        <fullName evidence="2">Uncharacterized protein</fullName>
    </submittedName>
</protein>
<gene>
    <name evidence="2" type="ORF">EV192_12610</name>
</gene>
<sequence>MIDGVTYLQRNHTTGTDDGGSRWCFDLADEP</sequence>
<keyword evidence="3" id="KW-1185">Reference proteome</keyword>
<dbReference type="Proteomes" id="UP000295680">
    <property type="component" value="Unassembled WGS sequence"/>
</dbReference>
<proteinExistence type="predicted"/>
<evidence type="ECO:0000313" key="2">
    <source>
        <dbReference type="EMBL" id="TCO43795.1"/>
    </source>
</evidence>
<dbReference type="AlphaFoldDB" id="A0A4R2IM69"/>
<evidence type="ECO:0000256" key="1">
    <source>
        <dbReference type="SAM" id="MobiDB-lite"/>
    </source>
</evidence>
<evidence type="ECO:0000313" key="3">
    <source>
        <dbReference type="Proteomes" id="UP000295680"/>
    </source>
</evidence>
<reference evidence="2 3" key="1">
    <citation type="submission" date="2019-03" db="EMBL/GenBank/DDBJ databases">
        <title>Genomic Encyclopedia of Type Strains, Phase IV (KMG-IV): sequencing the most valuable type-strain genomes for metagenomic binning, comparative biology and taxonomic classification.</title>
        <authorList>
            <person name="Goeker M."/>
        </authorList>
    </citation>
    <scope>NUCLEOTIDE SEQUENCE [LARGE SCALE GENOMIC DNA]</scope>
    <source>
        <strain evidence="2 3">DSM 45934</strain>
    </source>
</reference>
<name>A0A4R2IM69_9PSEU</name>
<comment type="caution">
    <text evidence="2">The sequence shown here is derived from an EMBL/GenBank/DDBJ whole genome shotgun (WGS) entry which is preliminary data.</text>
</comment>